<evidence type="ECO:0000313" key="2">
    <source>
        <dbReference type="Proteomes" id="UP000789920"/>
    </source>
</evidence>
<feature type="non-terminal residue" evidence="1">
    <location>
        <position position="142"/>
    </location>
</feature>
<reference evidence="1" key="1">
    <citation type="submission" date="2021-06" db="EMBL/GenBank/DDBJ databases">
        <authorList>
            <person name="Kallberg Y."/>
            <person name="Tangrot J."/>
            <person name="Rosling A."/>
        </authorList>
    </citation>
    <scope>NUCLEOTIDE SEQUENCE</scope>
    <source>
        <strain evidence="1">MA461A</strain>
    </source>
</reference>
<keyword evidence="2" id="KW-1185">Reference proteome</keyword>
<feature type="non-terminal residue" evidence="1">
    <location>
        <position position="1"/>
    </location>
</feature>
<proteinExistence type="predicted"/>
<dbReference type="Proteomes" id="UP000789920">
    <property type="component" value="Unassembled WGS sequence"/>
</dbReference>
<sequence>NSCELQKNEDYIRTLVLRLNAITPHNTVCEHVFSILNWYMEKHHTKINISYLESMAQIYLYLVTNARNELKFVKSEISQDKLMQVFDEITYAMIEECDMFDGNNENDYKEEEFAYEESNKEELSDAENENISQLDIENFICL</sequence>
<dbReference type="EMBL" id="CAJVQC010045523">
    <property type="protein sequence ID" value="CAG8781450.1"/>
    <property type="molecule type" value="Genomic_DNA"/>
</dbReference>
<name>A0ACA9R8V3_9GLOM</name>
<gene>
    <name evidence="1" type="ORF">RPERSI_LOCUS17647</name>
</gene>
<accession>A0ACA9R8V3</accession>
<evidence type="ECO:0000313" key="1">
    <source>
        <dbReference type="EMBL" id="CAG8781450.1"/>
    </source>
</evidence>
<organism evidence="1 2">
    <name type="scientific">Racocetra persica</name>
    <dbReference type="NCBI Taxonomy" id="160502"/>
    <lineage>
        <taxon>Eukaryota</taxon>
        <taxon>Fungi</taxon>
        <taxon>Fungi incertae sedis</taxon>
        <taxon>Mucoromycota</taxon>
        <taxon>Glomeromycotina</taxon>
        <taxon>Glomeromycetes</taxon>
        <taxon>Diversisporales</taxon>
        <taxon>Gigasporaceae</taxon>
        <taxon>Racocetra</taxon>
    </lineage>
</organism>
<comment type="caution">
    <text evidence="1">The sequence shown here is derived from an EMBL/GenBank/DDBJ whole genome shotgun (WGS) entry which is preliminary data.</text>
</comment>
<protein>
    <submittedName>
        <fullName evidence="1">14047_t:CDS:1</fullName>
    </submittedName>
</protein>